<protein>
    <submittedName>
        <fullName evidence="5">Family 10 glycosylhydrolase</fullName>
    </submittedName>
</protein>
<dbReference type="InterPro" id="IPR003790">
    <property type="entry name" value="GHL10"/>
</dbReference>
<evidence type="ECO:0000313" key="5">
    <source>
        <dbReference type="EMBL" id="MDZ5710678.1"/>
    </source>
</evidence>
<sequence length="786" mass="87416">MKESWKKLTGSVLSASLVLSSLGLAGSAVAEETVSEDVLAVMDQSGDRLEIDTTNQRSNDNRLVVFNDTFSYYTETDKGSFEVVLEKSGLTTYRVVKQTNGDSEIPENGLVLSTGDVTTDEIKGFLEQLETGETVTLHEPTVKQENMQSNAVDPTAQSNPGGAVFDGFRGPDQLIVYTPGFGSSTKTNQYGYEITVEDGFVTKLGGGNSAIPENGFVVSGHGVGSAWLSSNSIIGAKVTVNENGVVEITQDVESFQYQSRQSIEQAKNSIEKAKAEFLDVAMEEAEESVEKAEALLEDASQMNAEDPVRALHMTREATQIAYDAYYYSLPSNIAEQRGIWYRPEETTLEGVNQVLDRMEEAGFNSVYLETTFWGYTIYPSETMKAYGLPEQHPNFKNGDYGEYGKDLLKAYIEEGKKRGMTVQAWTDGFMIGHGSLGLPSQFQKYPEWAAIQRSNTTGKPAPDSSNQYYWLDIVQPDVQEFMLAIYEEMQSEYDIKGLNIDYMRYPHHGFDKSYGYSTEAREMYKEVSGIDPLDLTAADQDEWDAWQEWIRTKENEFVSKLHDQSKAIDKRFMLTATPEPGPEAVLIGDWKDDIDGVIPQAYGHDFNSIQNTVNASKKLMPEGTMYYTGIYSFYHHLSEMASVNDVMSAKYGTSGVNMFAFGQASAPSVDALGKGPWREKAINPGEEPIEASFAVLKDMQKQIGQNYIAGGAVKGKDAASIRKAVKNVEKSIQRDTFNTDEAYQNAQAIITELIETEKLNKALGERMLGQLEETKLWVNYSNQHHQ</sequence>
<dbReference type="PANTHER" id="PTHR43405:SF1">
    <property type="entry name" value="GLYCOSYL HYDROLASE DIGH"/>
    <property type="match status" value="1"/>
</dbReference>
<feature type="signal peptide" evidence="3">
    <location>
        <begin position="1"/>
        <end position="30"/>
    </location>
</feature>
<gene>
    <name evidence="5" type="ORF">UFB30_00535</name>
</gene>
<feature type="coiled-coil region" evidence="2">
    <location>
        <begin position="263"/>
        <end position="305"/>
    </location>
</feature>
<evidence type="ECO:0000313" key="6">
    <source>
        <dbReference type="Proteomes" id="UP001292084"/>
    </source>
</evidence>
<keyword evidence="2" id="KW-0175">Coiled coil</keyword>
<keyword evidence="1 3" id="KW-0732">Signal</keyword>
<dbReference type="Pfam" id="PF02638">
    <property type="entry name" value="GHL10"/>
    <property type="match status" value="1"/>
</dbReference>
<dbReference type="RefSeq" id="WP_322419719.1">
    <property type="nucleotide sequence ID" value="NZ_JAXQNN010000001.1"/>
</dbReference>
<name>A0ABU5KHF0_9BACL</name>
<evidence type="ECO:0000259" key="4">
    <source>
        <dbReference type="Pfam" id="PF02638"/>
    </source>
</evidence>
<dbReference type="Proteomes" id="UP001292084">
    <property type="component" value="Unassembled WGS sequence"/>
</dbReference>
<dbReference type="SUPFAM" id="SSF51445">
    <property type="entry name" value="(Trans)glycosidases"/>
    <property type="match status" value="1"/>
</dbReference>
<comment type="caution">
    <text evidence="5">The sequence shown here is derived from an EMBL/GenBank/DDBJ whole genome shotgun (WGS) entry which is preliminary data.</text>
</comment>
<proteinExistence type="predicted"/>
<dbReference type="PANTHER" id="PTHR43405">
    <property type="entry name" value="GLYCOSYL HYDROLASE DIGH"/>
    <property type="match status" value="1"/>
</dbReference>
<evidence type="ECO:0000256" key="1">
    <source>
        <dbReference type="ARBA" id="ARBA00022729"/>
    </source>
</evidence>
<reference evidence="5 6" key="1">
    <citation type="submission" date="2023-12" db="EMBL/GenBank/DDBJ databases">
        <title>Jeotgalibacillus haloalkaliphilus sp. nov., a novel salt-tolerant bacteria, isolated from the estuary of the Fenhe River into the Yellow River.</title>
        <authorList>
            <person name="Li Y."/>
        </authorList>
    </citation>
    <scope>NUCLEOTIDE SEQUENCE [LARGE SCALE GENOMIC DNA]</scope>
    <source>
        <strain evidence="5 6">HH7-29</strain>
    </source>
</reference>
<dbReference type="InterPro" id="IPR017853">
    <property type="entry name" value="GH"/>
</dbReference>
<evidence type="ECO:0000256" key="2">
    <source>
        <dbReference type="SAM" id="Coils"/>
    </source>
</evidence>
<dbReference type="InterPro" id="IPR052177">
    <property type="entry name" value="Divisome_Glycosyl_Hydrolase"/>
</dbReference>
<feature type="domain" description="Glycosyl hydrolase-like 10" evidence="4">
    <location>
        <begin position="353"/>
        <end position="630"/>
    </location>
</feature>
<dbReference type="Gene3D" id="3.20.20.80">
    <property type="entry name" value="Glycosidases"/>
    <property type="match status" value="1"/>
</dbReference>
<evidence type="ECO:0000256" key="3">
    <source>
        <dbReference type="SAM" id="SignalP"/>
    </source>
</evidence>
<keyword evidence="6" id="KW-1185">Reference proteome</keyword>
<organism evidence="5 6">
    <name type="scientific">Jeotgalibacillus haloalkalitolerans</name>
    <dbReference type="NCBI Taxonomy" id="3104292"/>
    <lineage>
        <taxon>Bacteria</taxon>
        <taxon>Bacillati</taxon>
        <taxon>Bacillota</taxon>
        <taxon>Bacilli</taxon>
        <taxon>Bacillales</taxon>
        <taxon>Caryophanaceae</taxon>
        <taxon>Jeotgalibacillus</taxon>
    </lineage>
</organism>
<feature type="chain" id="PRO_5046827256" evidence="3">
    <location>
        <begin position="31"/>
        <end position="786"/>
    </location>
</feature>
<accession>A0ABU5KHF0</accession>
<dbReference type="EMBL" id="JAXQNN010000001">
    <property type="protein sequence ID" value="MDZ5710678.1"/>
    <property type="molecule type" value="Genomic_DNA"/>
</dbReference>